<proteinExistence type="predicted"/>
<comment type="caution">
    <text evidence="1">The sequence shown here is derived from an EMBL/GenBank/DDBJ whole genome shotgun (WGS) entry which is preliminary data.</text>
</comment>
<organism evidence="1 2">
    <name type="scientific">Diplogelasinospora grovesii</name>
    <dbReference type="NCBI Taxonomy" id="303347"/>
    <lineage>
        <taxon>Eukaryota</taxon>
        <taxon>Fungi</taxon>
        <taxon>Dikarya</taxon>
        <taxon>Ascomycota</taxon>
        <taxon>Pezizomycotina</taxon>
        <taxon>Sordariomycetes</taxon>
        <taxon>Sordariomycetidae</taxon>
        <taxon>Sordariales</taxon>
        <taxon>Diplogelasinosporaceae</taxon>
        <taxon>Diplogelasinospora</taxon>
    </lineage>
</organism>
<accession>A0AAN6NE19</accession>
<evidence type="ECO:0000313" key="1">
    <source>
        <dbReference type="EMBL" id="KAK3943093.1"/>
    </source>
</evidence>
<gene>
    <name evidence="1" type="ORF">QBC46DRAFT_405624</name>
</gene>
<reference evidence="2" key="1">
    <citation type="journal article" date="2023" name="Mol. Phylogenet. Evol.">
        <title>Genome-scale phylogeny and comparative genomics of the fungal order Sordariales.</title>
        <authorList>
            <person name="Hensen N."/>
            <person name="Bonometti L."/>
            <person name="Westerberg I."/>
            <person name="Brannstrom I.O."/>
            <person name="Guillou S."/>
            <person name="Cros-Aarteil S."/>
            <person name="Calhoun S."/>
            <person name="Haridas S."/>
            <person name="Kuo A."/>
            <person name="Mondo S."/>
            <person name="Pangilinan J."/>
            <person name="Riley R."/>
            <person name="LaButti K."/>
            <person name="Andreopoulos B."/>
            <person name="Lipzen A."/>
            <person name="Chen C."/>
            <person name="Yan M."/>
            <person name="Daum C."/>
            <person name="Ng V."/>
            <person name="Clum A."/>
            <person name="Steindorff A."/>
            <person name="Ohm R.A."/>
            <person name="Martin F."/>
            <person name="Silar P."/>
            <person name="Natvig D.O."/>
            <person name="Lalanne C."/>
            <person name="Gautier V."/>
            <person name="Ament-Velasquez S.L."/>
            <person name="Kruys A."/>
            <person name="Hutchinson M.I."/>
            <person name="Powell A.J."/>
            <person name="Barry K."/>
            <person name="Miller A.N."/>
            <person name="Grigoriev I.V."/>
            <person name="Debuchy R."/>
            <person name="Gladieux P."/>
            <person name="Hiltunen Thoren M."/>
            <person name="Johannesson H."/>
        </authorList>
    </citation>
    <scope>NUCLEOTIDE SEQUENCE [LARGE SCALE GENOMIC DNA]</scope>
    <source>
        <strain evidence="2">CBS 340.73</strain>
    </source>
</reference>
<name>A0AAN6NE19_9PEZI</name>
<dbReference type="AlphaFoldDB" id="A0AAN6NE19"/>
<evidence type="ECO:0000313" key="2">
    <source>
        <dbReference type="Proteomes" id="UP001303473"/>
    </source>
</evidence>
<sequence length="284" mass="30917">MCIVSASVLPSFCSSLERQPVRDGYRRCKASGHNIAYPPGRRDHNCLNGLYHRCRYLQKCIRMCRGGVVAVDHPRLPIRLSKAGSRASYNLNDSAQEGDSSVDEWALLTDGDRWTHSIHHLLKMSGIEASHAMLAVPPMTRLNRLDWCCSPSQTDSGGVCRPATEEKSEYMSSHRVDQADFHIGPAVAAKLELELRLCSSNSTAFPSPSPSIELPATTDACPDLGCCPSCSPTAPVACISTGCGTLRLPCVAKSSAVANVGGWLGRECLWPRLTTKPCRDPLWH</sequence>
<keyword evidence="2" id="KW-1185">Reference proteome</keyword>
<dbReference type="Proteomes" id="UP001303473">
    <property type="component" value="Unassembled WGS sequence"/>
</dbReference>
<dbReference type="EMBL" id="MU853768">
    <property type="protein sequence ID" value="KAK3943093.1"/>
    <property type="molecule type" value="Genomic_DNA"/>
</dbReference>
<protein>
    <submittedName>
        <fullName evidence="1">Uncharacterized protein</fullName>
    </submittedName>
</protein>